<keyword evidence="3" id="KW-1185">Reference proteome</keyword>
<dbReference type="EMBL" id="CAIJDO010000130">
    <property type="protein sequence ID" value="CAD0004498.1"/>
    <property type="molecule type" value="Genomic_DNA"/>
</dbReference>
<evidence type="ECO:0000313" key="2">
    <source>
        <dbReference type="EMBL" id="CAD0004498.1"/>
    </source>
</evidence>
<name>A0A6V6YY90_9FLAO</name>
<evidence type="ECO:0000259" key="1">
    <source>
        <dbReference type="Pfam" id="PF00149"/>
    </source>
</evidence>
<dbReference type="SUPFAM" id="SSF56300">
    <property type="entry name" value="Metallo-dependent phosphatases"/>
    <property type="match status" value="1"/>
</dbReference>
<comment type="caution">
    <text evidence="2">The sequence shown here is derived from an EMBL/GenBank/DDBJ whole genome shotgun (WGS) entry which is preliminary data.</text>
</comment>
<dbReference type="GO" id="GO:0016787">
    <property type="term" value="F:hydrolase activity"/>
    <property type="evidence" value="ECO:0007669"/>
    <property type="project" value="InterPro"/>
</dbReference>
<accession>A0A6V6YY90</accession>
<reference evidence="2 3" key="1">
    <citation type="submission" date="2020-06" db="EMBL/GenBank/DDBJ databases">
        <authorList>
            <person name="Criscuolo A."/>
        </authorList>
    </citation>
    <scope>NUCLEOTIDE SEQUENCE [LARGE SCALE GENOMIC DNA]</scope>
    <source>
        <strain evidence="3">CIP 110025</strain>
    </source>
</reference>
<dbReference type="InterPro" id="IPR004843">
    <property type="entry name" value="Calcineurin-like_PHP"/>
</dbReference>
<feature type="domain" description="Calcineurin-like phosphoesterase" evidence="1">
    <location>
        <begin position="50"/>
        <end position="199"/>
    </location>
</feature>
<evidence type="ECO:0000313" key="3">
    <source>
        <dbReference type="Proteomes" id="UP000556700"/>
    </source>
</evidence>
<protein>
    <submittedName>
        <fullName evidence="2">Metallophosphatase</fullName>
    </submittedName>
</protein>
<proteinExistence type="predicted"/>
<dbReference type="InterPro" id="IPR029052">
    <property type="entry name" value="Metallo-depent_PP-like"/>
</dbReference>
<sequence>MISNYKFLHVYLMDSKSIFLYKSSSIFFLLFFLSALVSAQKQNSLNGVQIAFLSDVHLQDLFGKLSDNEYQGVLNPKTGKYTLARTMSSQLHSTRIFNENYFAFIAALEDIAKRNIKYVALPGDYTDDGQPIHVRGLEKILDQYRKKYNIEFFITTGNHDPVGPFAQESGKEDFLGNEGKSQPIYSKDGLYKPNLTIEQPVVVTADIAKMGYLGITNRLKNFGFYPDKKYKFWSTPFAAYTSQNYNYKKAEKAAELSNRVYSVTPGYEVPDVSYVVEPVEGLWLMAIDGNVYIPKKNGSDPKDSKSYSEASTGYNNVLSNKKHLIKWVAAISAQAKEQGKTLIAFSHFPMIDFNDDASSEIKELLGPNKWQLNRVPVEEVAQVFADAGLKIHFGGHMHINDTGIRTTSKGNTLVNVQTPSLAAYIPAYKLLTIKKDNLVDIQTITIDNVPGYDELFDLYKMEYQFLESQNTKDIWNIDILKTKSYHDFTDFHLKELVRLRFLKDDWPFAFKDFFLNVSGKDLLVLANIQTDKDFNFILKNKEALKKEWAEAEQKSNKILAENNVKKEDFNWTGYDFLVDFYRFRSADELALVDVSEKRAKAYRLLSQSFFGNHKEDTSKEKPLQNQIRLFLIIFNKFMHEAPADHFSVDLKNGVINRKER</sequence>
<gene>
    <name evidence="2" type="ORF">FLACHUCJ7_01891</name>
</gene>
<dbReference type="AlphaFoldDB" id="A0A6V6YY90"/>
<dbReference type="Proteomes" id="UP000556700">
    <property type="component" value="Unassembled WGS sequence"/>
</dbReference>
<dbReference type="Gene3D" id="3.60.21.10">
    <property type="match status" value="2"/>
</dbReference>
<dbReference type="Pfam" id="PF00149">
    <property type="entry name" value="Metallophos"/>
    <property type="match status" value="1"/>
</dbReference>
<organism evidence="2 3">
    <name type="scientific">Flavobacterium chungangense</name>
    <dbReference type="NCBI Taxonomy" id="554283"/>
    <lineage>
        <taxon>Bacteria</taxon>
        <taxon>Pseudomonadati</taxon>
        <taxon>Bacteroidota</taxon>
        <taxon>Flavobacteriia</taxon>
        <taxon>Flavobacteriales</taxon>
        <taxon>Flavobacteriaceae</taxon>
        <taxon>Flavobacterium</taxon>
    </lineage>
</organism>